<name>A0ABD2A9T8_VESSQ</name>
<protein>
    <submittedName>
        <fullName evidence="2">Uncharacterized protein</fullName>
    </submittedName>
</protein>
<gene>
    <name evidence="2" type="ORF">V1478_013076</name>
</gene>
<proteinExistence type="predicted"/>
<evidence type="ECO:0000256" key="1">
    <source>
        <dbReference type="SAM" id="MobiDB-lite"/>
    </source>
</evidence>
<reference evidence="2 3" key="1">
    <citation type="journal article" date="2024" name="Ann. Entomol. Soc. Am.">
        <title>Genomic analyses of the southern and eastern yellowjacket wasps (Hymenoptera: Vespidae) reveal evolutionary signatures of social life.</title>
        <authorList>
            <person name="Catto M.A."/>
            <person name="Caine P.B."/>
            <person name="Orr S.E."/>
            <person name="Hunt B.G."/>
            <person name="Goodisman M.A.D."/>
        </authorList>
    </citation>
    <scope>NUCLEOTIDE SEQUENCE [LARGE SCALE GENOMIC DNA]</scope>
    <source>
        <strain evidence="2">233</strain>
        <tissue evidence="2">Head and thorax</tissue>
    </source>
</reference>
<feature type="compositionally biased region" description="Basic and acidic residues" evidence="1">
    <location>
        <begin position="126"/>
        <end position="140"/>
    </location>
</feature>
<keyword evidence="3" id="KW-1185">Reference proteome</keyword>
<comment type="caution">
    <text evidence="2">The sequence shown here is derived from an EMBL/GenBank/DDBJ whole genome shotgun (WGS) entry which is preliminary data.</text>
</comment>
<feature type="region of interest" description="Disordered" evidence="1">
    <location>
        <begin position="105"/>
        <end position="148"/>
    </location>
</feature>
<accession>A0ABD2A9T8</accession>
<sequence length="148" mass="16805">MLGVSRRVHRVETEDARNLSSVPRKNIVSVLDDDRIRVYAHPGHRQSSRLVKSSLRGLTAFETIDWVGLLKEYFKNYRDWICHDNRCSFSSVTLTASLSSKKIGSVDTNRCKSDPENVTESSYDPSLRDSLSKKVNDSRSKNFTPGII</sequence>
<dbReference type="AlphaFoldDB" id="A0ABD2A9T8"/>
<evidence type="ECO:0000313" key="2">
    <source>
        <dbReference type="EMBL" id="KAL2717376.1"/>
    </source>
</evidence>
<dbReference type="Proteomes" id="UP001607302">
    <property type="component" value="Unassembled WGS sequence"/>
</dbReference>
<organism evidence="2 3">
    <name type="scientific">Vespula squamosa</name>
    <name type="common">Southern yellow jacket</name>
    <name type="synonym">Wasp</name>
    <dbReference type="NCBI Taxonomy" id="30214"/>
    <lineage>
        <taxon>Eukaryota</taxon>
        <taxon>Metazoa</taxon>
        <taxon>Ecdysozoa</taxon>
        <taxon>Arthropoda</taxon>
        <taxon>Hexapoda</taxon>
        <taxon>Insecta</taxon>
        <taxon>Pterygota</taxon>
        <taxon>Neoptera</taxon>
        <taxon>Endopterygota</taxon>
        <taxon>Hymenoptera</taxon>
        <taxon>Apocrita</taxon>
        <taxon>Aculeata</taxon>
        <taxon>Vespoidea</taxon>
        <taxon>Vespidae</taxon>
        <taxon>Vespinae</taxon>
        <taxon>Vespula</taxon>
    </lineage>
</organism>
<dbReference type="EMBL" id="JAUDFV010000153">
    <property type="protein sequence ID" value="KAL2717376.1"/>
    <property type="molecule type" value="Genomic_DNA"/>
</dbReference>
<evidence type="ECO:0000313" key="3">
    <source>
        <dbReference type="Proteomes" id="UP001607302"/>
    </source>
</evidence>